<dbReference type="OrthoDB" id="3509362at2759"/>
<evidence type="ECO:0000313" key="2">
    <source>
        <dbReference type="EMBL" id="POS73306.1"/>
    </source>
</evidence>
<sequence length="315" mass="33865">MKAIQILGDVSSPRVVTNDSLPKPTPHDDQLLVKVHAAGITADEVLWPELYTTENRIPGHEISGTISATGPGYHGPLEAGQEVIAFIAADRGKGQAEYALCLADEVAPKPSALSHEEAAALPVPFLTAWEALIDHGNLKPGMRVLITGASGAVASVAVQLATHLADCHITALASYQHHETLKILGAHEVLDYNRPGWEHDIHDIDFVFDTVGGQVLTKTWETVISEGLIVTVVDPPPPWAFGRVVAAESLNFPAVRYKYFIVSPSSERLAKLSGMISECVITTLAVRSFPADEAAQAWAQARQRNHGSKVVLTFD</sequence>
<reference evidence="2" key="1">
    <citation type="submission" date="2017-09" db="EMBL/GenBank/DDBJ databases">
        <title>Polyketide synthases of a Diaporthe helianthi virulent isolate.</title>
        <authorList>
            <person name="Baroncelli R."/>
        </authorList>
    </citation>
    <scope>NUCLEOTIDE SEQUENCE [LARGE SCALE GENOMIC DNA]</scope>
    <source>
        <strain evidence="2">7/96</strain>
    </source>
</reference>
<dbReference type="InterPro" id="IPR036291">
    <property type="entry name" value="NAD(P)-bd_dom_sf"/>
</dbReference>
<proteinExistence type="predicted"/>
<gene>
    <name evidence="2" type="ORF">DHEL01_v208302</name>
</gene>
<dbReference type="PANTHER" id="PTHR11695">
    <property type="entry name" value="ALCOHOL DEHYDROGENASE RELATED"/>
    <property type="match status" value="1"/>
</dbReference>
<evidence type="ECO:0000259" key="1">
    <source>
        <dbReference type="SMART" id="SM00829"/>
    </source>
</evidence>
<dbReference type="Pfam" id="PF08240">
    <property type="entry name" value="ADH_N"/>
    <property type="match status" value="1"/>
</dbReference>
<dbReference type="SUPFAM" id="SSF50129">
    <property type="entry name" value="GroES-like"/>
    <property type="match status" value="1"/>
</dbReference>
<dbReference type="EMBL" id="MAVT02000823">
    <property type="protein sequence ID" value="POS73306.1"/>
    <property type="molecule type" value="Genomic_DNA"/>
</dbReference>
<feature type="domain" description="Enoyl reductase (ER)" evidence="1">
    <location>
        <begin position="8"/>
        <end position="312"/>
    </location>
</feature>
<dbReference type="CDD" id="cd05289">
    <property type="entry name" value="MDR_like_2"/>
    <property type="match status" value="1"/>
</dbReference>
<organism evidence="2 3">
    <name type="scientific">Diaporthe helianthi</name>
    <dbReference type="NCBI Taxonomy" id="158607"/>
    <lineage>
        <taxon>Eukaryota</taxon>
        <taxon>Fungi</taxon>
        <taxon>Dikarya</taxon>
        <taxon>Ascomycota</taxon>
        <taxon>Pezizomycotina</taxon>
        <taxon>Sordariomycetes</taxon>
        <taxon>Sordariomycetidae</taxon>
        <taxon>Diaporthales</taxon>
        <taxon>Diaporthaceae</taxon>
        <taxon>Diaporthe</taxon>
    </lineage>
</organism>
<accession>A0A2P5HSV6</accession>
<dbReference type="Gene3D" id="3.40.50.720">
    <property type="entry name" value="NAD(P)-binding Rossmann-like Domain"/>
    <property type="match status" value="1"/>
</dbReference>
<dbReference type="Gene3D" id="3.90.180.10">
    <property type="entry name" value="Medium-chain alcohol dehydrogenases, catalytic domain"/>
    <property type="match status" value="1"/>
</dbReference>
<evidence type="ECO:0000313" key="3">
    <source>
        <dbReference type="Proteomes" id="UP000094444"/>
    </source>
</evidence>
<dbReference type="InterPro" id="IPR011032">
    <property type="entry name" value="GroES-like_sf"/>
</dbReference>
<dbReference type="InterPro" id="IPR020843">
    <property type="entry name" value="ER"/>
</dbReference>
<dbReference type="SUPFAM" id="SSF51735">
    <property type="entry name" value="NAD(P)-binding Rossmann-fold domains"/>
    <property type="match status" value="1"/>
</dbReference>
<dbReference type="InterPro" id="IPR050700">
    <property type="entry name" value="YIM1/Zinc_Alcohol_DH_Fams"/>
</dbReference>
<dbReference type="AlphaFoldDB" id="A0A2P5HSV6"/>
<dbReference type="GO" id="GO:0016491">
    <property type="term" value="F:oxidoreductase activity"/>
    <property type="evidence" value="ECO:0007669"/>
    <property type="project" value="InterPro"/>
</dbReference>
<dbReference type="Pfam" id="PF13602">
    <property type="entry name" value="ADH_zinc_N_2"/>
    <property type="match status" value="1"/>
</dbReference>
<comment type="caution">
    <text evidence="2">The sequence shown here is derived from an EMBL/GenBank/DDBJ whole genome shotgun (WGS) entry which is preliminary data.</text>
</comment>
<dbReference type="SMART" id="SM00829">
    <property type="entry name" value="PKS_ER"/>
    <property type="match status" value="1"/>
</dbReference>
<dbReference type="InterPro" id="IPR013154">
    <property type="entry name" value="ADH-like_N"/>
</dbReference>
<dbReference type="InParanoid" id="A0A2P5HSV6"/>
<dbReference type="STRING" id="158607.A0A2P5HSV6"/>
<protein>
    <recommendedName>
        <fullName evidence="1">Enoyl reductase (ER) domain-containing protein</fullName>
    </recommendedName>
</protein>
<name>A0A2P5HSV6_DIAHE</name>
<dbReference type="PANTHER" id="PTHR11695:SF294">
    <property type="entry name" value="RETICULON-4-INTERACTING PROTEIN 1, MITOCHONDRIAL"/>
    <property type="match status" value="1"/>
</dbReference>
<dbReference type="Proteomes" id="UP000094444">
    <property type="component" value="Unassembled WGS sequence"/>
</dbReference>
<keyword evidence="3" id="KW-1185">Reference proteome</keyword>